<dbReference type="Proteomes" id="UP000803884">
    <property type="component" value="Unassembled WGS sequence"/>
</dbReference>
<dbReference type="GO" id="GO:0005741">
    <property type="term" value="C:mitochondrial outer membrane"/>
    <property type="evidence" value="ECO:0007669"/>
    <property type="project" value="UniProtKB-SubCell"/>
</dbReference>
<dbReference type="FunFam" id="3.40.50.80:FF:000019">
    <property type="entry name" value="NADH-cytochrome b5 reductase"/>
    <property type="match status" value="1"/>
</dbReference>
<dbReference type="InterPro" id="IPR001199">
    <property type="entry name" value="Cyt_B5-like_heme/steroid-bd"/>
</dbReference>
<evidence type="ECO:0000259" key="27">
    <source>
        <dbReference type="PROSITE" id="PS51384"/>
    </source>
</evidence>
<comment type="cofactor">
    <cofactor evidence="1 24">
        <name>FAD</name>
        <dbReference type="ChEBI" id="CHEBI:57692"/>
    </cofactor>
</comment>
<keyword evidence="16" id="KW-0496">Mitochondrion</keyword>
<protein>
    <recommendedName>
        <fullName evidence="20">NADH-cytochrome b5 reductase 1</fullName>
        <ecNumber evidence="5">1.6.2.2</ecNumber>
    </recommendedName>
    <alternativeName>
        <fullName evidence="21">Microsomal cytochrome b reductase</fullName>
    </alternativeName>
</protein>
<evidence type="ECO:0000313" key="28">
    <source>
        <dbReference type="EMBL" id="KAL1585224.1"/>
    </source>
</evidence>
<evidence type="ECO:0000256" key="17">
    <source>
        <dbReference type="ARBA" id="ARBA00023136"/>
    </source>
</evidence>
<evidence type="ECO:0000256" key="13">
    <source>
        <dbReference type="ARBA" id="ARBA00023002"/>
    </source>
</evidence>
<evidence type="ECO:0000256" key="1">
    <source>
        <dbReference type="ARBA" id="ARBA00001974"/>
    </source>
</evidence>
<dbReference type="PROSITE" id="PS51384">
    <property type="entry name" value="FAD_FR"/>
    <property type="match status" value="1"/>
</dbReference>
<evidence type="ECO:0000256" key="11">
    <source>
        <dbReference type="ARBA" id="ARBA00022827"/>
    </source>
</evidence>
<comment type="caution">
    <text evidence="28">The sequence shown here is derived from an EMBL/GenBank/DDBJ whole genome shotgun (WGS) entry which is preliminary data.</text>
</comment>
<accession>A0AB34KJW3</accession>
<dbReference type="CDD" id="cd06183">
    <property type="entry name" value="cyt_b5_reduct_like"/>
    <property type="match status" value="1"/>
</dbReference>
<dbReference type="InterPro" id="IPR017927">
    <property type="entry name" value="FAD-bd_FR_type"/>
</dbReference>
<dbReference type="PRINTS" id="PR00363">
    <property type="entry name" value="CYTOCHROMEB5"/>
</dbReference>
<evidence type="ECO:0000256" key="22">
    <source>
        <dbReference type="ARBA" id="ARBA00047682"/>
    </source>
</evidence>
<feature type="domain" description="Cytochrome b5 heme-binding" evidence="26">
    <location>
        <begin position="3"/>
        <end position="79"/>
    </location>
</feature>
<evidence type="ECO:0000256" key="10">
    <source>
        <dbReference type="ARBA" id="ARBA00022787"/>
    </source>
</evidence>
<dbReference type="GO" id="GO:0046872">
    <property type="term" value="F:metal ion binding"/>
    <property type="evidence" value="ECO:0007669"/>
    <property type="project" value="UniProtKB-UniRule"/>
</dbReference>
<keyword evidence="15" id="KW-0520">NAD</keyword>
<name>A0AB34KJW3_9PEZI</name>
<evidence type="ECO:0000313" key="29">
    <source>
        <dbReference type="Proteomes" id="UP000803884"/>
    </source>
</evidence>
<feature type="binding site" evidence="24">
    <location>
        <position position="273"/>
    </location>
    <ligand>
        <name>FAD</name>
        <dbReference type="ChEBI" id="CHEBI:57692"/>
    </ligand>
</feature>
<feature type="binding site" evidence="24">
    <location>
        <position position="290"/>
    </location>
    <ligand>
        <name>FAD</name>
        <dbReference type="ChEBI" id="CHEBI:57692"/>
    </ligand>
</feature>
<dbReference type="SMART" id="SM01117">
    <property type="entry name" value="Cyt-b5"/>
    <property type="match status" value="1"/>
</dbReference>
<evidence type="ECO:0000256" key="3">
    <source>
        <dbReference type="ARBA" id="ARBA00005156"/>
    </source>
</evidence>
<feature type="binding site" evidence="24">
    <location>
        <position position="342"/>
    </location>
    <ligand>
        <name>FAD</name>
        <dbReference type="ChEBI" id="CHEBI:57692"/>
    </ligand>
</feature>
<comment type="pathway">
    <text evidence="3">Protein modification; peptidyl-diphthamide biosynthesis.</text>
</comment>
<evidence type="ECO:0000256" key="8">
    <source>
        <dbReference type="ARBA" id="ARBA00022692"/>
    </source>
</evidence>
<reference evidence="28 29" key="1">
    <citation type="journal article" date="2020" name="Microbiol. Resour. Announc.">
        <title>Draft Genome Sequence of a Cladosporium Species Isolated from the Mesophotic Ascidian Didemnum maculosum.</title>
        <authorList>
            <person name="Gioti A."/>
            <person name="Siaperas R."/>
            <person name="Nikolaivits E."/>
            <person name="Le Goff G."/>
            <person name="Ouazzani J."/>
            <person name="Kotoulas G."/>
            <person name="Topakas E."/>
        </authorList>
    </citation>
    <scope>NUCLEOTIDE SEQUENCE [LARGE SCALE GENOMIC DNA]</scope>
    <source>
        <strain evidence="28 29">TM138-S3</strain>
    </source>
</reference>
<evidence type="ECO:0000256" key="7">
    <source>
        <dbReference type="ARBA" id="ARBA00022630"/>
    </source>
</evidence>
<evidence type="ECO:0000256" key="4">
    <source>
        <dbReference type="ARBA" id="ARBA00006105"/>
    </source>
</evidence>
<keyword evidence="8" id="KW-0812">Transmembrane</keyword>
<keyword evidence="13" id="KW-0560">Oxidoreductase</keyword>
<comment type="subunit">
    <text evidence="19">Monomer. Component of the 2-(3-amino-3-carboxypropyl)histidine synthase complex composed of DPH1, DPH2, DPH3 and a NADH-dependent reductase, predominantly CBR1.</text>
</comment>
<dbReference type="InterPro" id="IPR001433">
    <property type="entry name" value="OxRdtase_FAD/NAD-bd"/>
</dbReference>
<evidence type="ECO:0000256" key="23">
    <source>
        <dbReference type="ARBA" id="ARBA00049138"/>
    </source>
</evidence>
<dbReference type="GO" id="GO:0090524">
    <property type="term" value="F:cytochrome-b5 reductase activity, acting on NADH"/>
    <property type="evidence" value="ECO:0007669"/>
    <property type="project" value="UniProtKB-EC"/>
</dbReference>
<dbReference type="PRINTS" id="PR00371">
    <property type="entry name" value="FPNCR"/>
</dbReference>
<evidence type="ECO:0000256" key="20">
    <source>
        <dbReference type="ARBA" id="ARBA00039438"/>
    </source>
</evidence>
<sequence>MEGKGYTLAEVATHKSRDDCWIIVQGKVYDVTKYVRDHPGGADLLIDAAGGDATEAYDDVGHSEDADGILESFLIGKITDAPASTKPQKVRVIPQKAAAPAAPKKAAVNKVTLVGSVLGATLVGFAATNPKTRELVTVFSLRLMDRVRWTSTSSHNTWVGGFAQGCALATLLCSSAAGYVGSKLNKMLEIETGFMKYPPYMPSRAMKRADPHTQRGVLEPKEYKPFPLVEKELLAPNVYRFVFKLPNQDDVVGIPIGQHVAIKATVDGQSVSRSYTPISNNLDKGRMELVVKCYPDGKLTSQYLAKLEIGDQVLFRGPKGAMKYHPGMCKKIGMIAGGTGITPMYQLIRAICEHESDTTEVSLIYANRTEEDILLRQELESFARRYPKNFKLWYMLDSPPKDWAYGAGYVTPAVMSEKLPAPSDETAVMLCGPPGMVAASKKGLVSLGFREPAAAAKPTDQIFCF</sequence>
<evidence type="ECO:0000256" key="14">
    <source>
        <dbReference type="ARBA" id="ARBA00023004"/>
    </source>
</evidence>
<dbReference type="InterPro" id="IPR001709">
    <property type="entry name" value="Flavoprot_Pyr_Nucl_cyt_Rdtase"/>
</dbReference>
<comment type="catalytic activity">
    <reaction evidence="22">
        <text>2 Fe(III)-[cytochrome b5] + NADH = 2 Fe(II)-[cytochrome b5] + NAD(+) + H(+)</text>
        <dbReference type="Rhea" id="RHEA:46680"/>
        <dbReference type="Rhea" id="RHEA-COMP:10438"/>
        <dbReference type="Rhea" id="RHEA-COMP:10439"/>
        <dbReference type="ChEBI" id="CHEBI:15378"/>
        <dbReference type="ChEBI" id="CHEBI:29033"/>
        <dbReference type="ChEBI" id="CHEBI:29034"/>
        <dbReference type="ChEBI" id="CHEBI:57540"/>
        <dbReference type="ChEBI" id="CHEBI:57945"/>
        <dbReference type="EC" id="1.6.2.2"/>
    </reaction>
</comment>
<comment type="similarity">
    <text evidence="4">Belongs to the flavoprotein pyridine nucleotide cytochrome reductase family.</text>
</comment>
<evidence type="ECO:0000256" key="6">
    <source>
        <dbReference type="ARBA" id="ARBA00022617"/>
    </source>
</evidence>
<dbReference type="EMBL" id="JAAQHG020000020">
    <property type="protein sequence ID" value="KAL1585224.1"/>
    <property type="molecule type" value="Genomic_DNA"/>
</dbReference>
<dbReference type="InterPro" id="IPR017938">
    <property type="entry name" value="Riboflavin_synthase-like_b-brl"/>
</dbReference>
<dbReference type="Pfam" id="PF00173">
    <property type="entry name" value="Cyt-b5"/>
    <property type="match status" value="1"/>
</dbReference>
<dbReference type="InterPro" id="IPR008333">
    <property type="entry name" value="Cbr1-like_FAD-bd_dom"/>
</dbReference>
<dbReference type="PROSITE" id="PS50255">
    <property type="entry name" value="CYTOCHROME_B5_2"/>
    <property type="match status" value="1"/>
</dbReference>
<dbReference type="Pfam" id="PF00970">
    <property type="entry name" value="FAD_binding_6"/>
    <property type="match status" value="1"/>
</dbReference>
<proteinExistence type="inferred from homology"/>
<evidence type="ECO:0000256" key="2">
    <source>
        <dbReference type="ARBA" id="ARBA00004572"/>
    </source>
</evidence>
<dbReference type="GO" id="GO:0020037">
    <property type="term" value="F:heme binding"/>
    <property type="evidence" value="ECO:0007669"/>
    <property type="project" value="UniProtKB-UniRule"/>
</dbReference>
<keyword evidence="29" id="KW-1185">Reference proteome</keyword>
<dbReference type="Gene3D" id="2.40.30.10">
    <property type="entry name" value="Translation factors"/>
    <property type="match status" value="1"/>
</dbReference>
<keyword evidence="14 25" id="KW-0408">Iron</keyword>
<dbReference type="Gene3D" id="3.40.50.80">
    <property type="entry name" value="Nucleotide-binding domain of ferredoxin-NADP reductase (FNR) module"/>
    <property type="match status" value="1"/>
</dbReference>
<evidence type="ECO:0000256" key="24">
    <source>
        <dbReference type="PIRSR" id="PIRSR601834-1"/>
    </source>
</evidence>
<dbReference type="GO" id="GO:0005783">
    <property type="term" value="C:endoplasmic reticulum"/>
    <property type="evidence" value="ECO:0007669"/>
    <property type="project" value="TreeGrafter"/>
</dbReference>
<dbReference type="SUPFAM" id="SSF52343">
    <property type="entry name" value="Ferredoxin reductase-like, C-terminal NADP-linked domain"/>
    <property type="match status" value="1"/>
</dbReference>
<feature type="binding site" evidence="24">
    <location>
        <position position="275"/>
    </location>
    <ligand>
        <name>FAD</name>
        <dbReference type="ChEBI" id="CHEBI:57692"/>
    </ligand>
</feature>
<dbReference type="AlphaFoldDB" id="A0AB34KJW3"/>
<gene>
    <name evidence="28" type="ORF">WHR41_05864</name>
</gene>
<dbReference type="InterPro" id="IPR039261">
    <property type="entry name" value="FNR_nucleotide-bd"/>
</dbReference>
<dbReference type="Pfam" id="PF00175">
    <property type="entry name" value="NAD_binding_1"/>
    <property type="match status" value="1"/>
</dbReference>
<keyword evidence="12" id="KW-1133">Transmembrane helix</keyword>
<evidence type="ECO:0000256" key="12">
    <source>
        <dbReference type="ARBA" id="ARBA00022989"/>
    </source>
</evidence>
<evidence type="ECO:0000256" key="25">
    <source>
        <dbReference type="RuleBase" id="RU362121"/>
    </source>
</evidence>
<feature type="binding site" evidence="24">
    <location>
        <position position="301"/>
    </location>
    <ligand>
        <name>FAD</name>
        <dbReference type="ChEBI" id="CHEBI:57692"/>
    </ligand>
</feature>
<keyword evidence="10" id="KW-1000">Mitochondrion outer membrane</keyword>
<evidence type="ECO:0000259" key="26">
    <source>
        <dbReference type="PROSITE" id="PS50255"/>
    </source>
</evidence>
<evidence type="ECO:0000256" key="9">
    <source>
        <dbReference type="ARBA" id="ARBA00022723"/>
    </source>
</evidence>
<dbReference type="InterPro" id="IPR018506">
    <property type="entry name" value="Cyt_B5_heme-BS"/>
</dbReference>
<dbReference type="PANTHER" id="PTHR19370:SF178">
    <property type="entry name" value="CYTOCHROME-B5 REDUCTASE"/>
    <property type="match status" value="1"/>
</dbReference>
<evidence type="ECO:0000256" key="16">
    <source>
        <dbReference type="ARBA" id="ARBA00023128"/>
    </source>
</evidence>
<dbReference type="RefSeq" id="XP_069228330.1">
    <property type="nucleotide sequence ID" value="XM_069374469.1"/>
</dbReference>
<keyword evidence="7 24" id="KW-0285">Flavoprotein</keyword>
<dbReference type="PRINTS" id="PR00406">
    <property type="entry name" value="CYTB5RDTASE"/>
</dbReference>
<feature type="binding site" evidence="24">
    <location>
        <position position="298"/>
    </location>
    <ligand>
        <name>FAD</name>
        <dbReference type="ChEBI" id="CHEBI:57692"/>
    </ligand>
</feature>
<dbReference type="InterPro" id="IPR001834">
    <property type="entry name" value="CBR-like"/>
</dbReference>
<evidence type="ECO:0000256" key="19">
    <source>
        <dbReference type="ARBA" id="ARBA00038836"/>
    </source>
</evidence>
<dbReference type="PANTHER" id="PTHR19370">
    <property type="entry name" value="NADH-CYTOCHROME B5 REDUCTASE"/>
    <property type="match status" value="1"/>
</dbReference>
<dbReference type="PROSITE" id="PS00191">
    <property type="entry name" value="CYTOCHROME_B5_1"/>
    <property type="match status" value="1"/>
</dbReference>
<organism evidence="28 29">
    <name type="scientific">Cladosporium halotolerans</name>
    <dbReference type="NCBI Taxonomy" id="1052096"/>
    <lineage>
        <taxon>Eukaryota</taxon>
        <taxon>Fungi</taxon>
        <taxon>Dikarya</taxon>
        <taxon>Ascomycota</taxon>
        <taxon>Pezizomycotina</taxon>
        <taxon>Dothideomycetes</taxon>
        <taxon>Dothideomycetidae</taxon>
        <taxon>Cladosporiales</taxon>
        <taxon>Cladosporiaceae</taxon>
        <taxon>Cladosporium</taxon>
    </lineage>
</organism>
<keyword evidence="9 25" id="KW-0479">Metal-binding</keyword>
<dbReference type="SUPFAM" id="SSF63380">
    <property type="entry name" value="Riboflavin synthase domain-like"/>
    <property type="match status" value="1"/>
</dbReference>
<keyword evidence="17" id="KW-0472">Membrane</keyword>
<evidence type="ECO:0000256" key="21">
    <source>
        <dbReference type="ARBA" id="ARBA00041901"/>
    </source>
</evidence>
<evidence type="ECO:0000256" key="15">
    <source>
        <dbReference type="ARBA" id="ARBA00023027"/>
    </source>
</evidence>
<dbReference type="Gene3D" id="3.10.120.10">
    <property type="entry name" value="Cytochrome b5-like heme/steroid binding domain"/>
    <property type="match status" value="1"/>
</dbReference>
<comment type="subcellular location">
    <subcellularLocation>
        <location evidence="2">Mitochondrion outer membrane</location>
        <topology evidence="2">Single-pass membrane protein</topology>
    </subcellularLocation>
</comment>
<comment type="catalytic activity">
    <reaction evidence="23">
        <text>2 Fe(3+)-[Dph3] + NADH = 2 Fe(2+)-[Dph3] + NAD(+) + H(+)</text>
        <dbReference type="Rhea" id="RHEA:71231"/>
        <dbReference type="Rhea" id="RHEA-COMP:18002"/>
        <dbReference type="Rhea" id="RHEA-COMP:18003"/>
        <dbReference type="ChEBI" id="CHEBI:15378"/>
        <dbReference type="ChEBI" id="CHEBI:29033"/>
        <dbReference type="ChEBI" id="CHEBI:29034"/>
        <dbReference type="ChEBI" id="CHEBI:57540"/>
        <dbReference type="ChEBI" id="CHEBI:57945"/>
        <dbReference type="ChEBI" id="CHEBI:83228"/>
    </reaction>
    <physiologicalReaction direction="left-to-right" evidence="23">
        <dbReference type="Rhea" id="RHEA:71232"/>
    </physiologicalReaction>
</comment>
<comment type="function">
    <text evidence="18">NADH-dependent reductase for DPH3 and cytochrome b5. Required for the first step of diphthamide biosynthesis, a post-translational modification of histidine which occurs in elongation factor 2. DPH1 and DPH2 transfer a 3-amino-3-carboxypropyl (ACP) group from S-adenosyl-L-methionine (SAM) to a histidine residue, the reaction is assisted by a reduction system comprising DPH3 and a NADH-dependent reductase, predominantly CBR1. By reducing DPH3, also involved in the formation of the tRNA wobble base modification mcm5s 2U (5-methoxycarbonylmethyl-2-thiouridine), mediated by the elongator complex. The cytochrome b5/NADH cytochrome b5 reductase electron transfer system supports the catalytic activity of several sterol biosynthetic enzymes.</text>
</comment>
<dbReference type="FunFam" id="2.40.30.10:FF:000032">
    <property type="entry name" value="NADH-cytochrome b5 reductase"/>
    <property type="match status" value="1"/>
</dbReference>
<comment type="similarity">
    <text evidence="25">Belongs to the cytochrome b5 family.</text>
</comment>
<dbReference type="SUPFAM" id="SSF55856">
    <property type="entry name" value="Cytochrome b5-like heme/steroid binding domain"/>
    <property type="match status" value="1"/>
</dbReference>
<evidence type="ECO:0000256" key="18">
    <source>
        <dbReference type="ARBA" id="ARBA00037104"/>
    </source>
</evidence>
<dbReference type="GeneID" id="96007307"/>
<dbReference type="InterPro" id="IPR036400">
    <property type="entry name" value="Cyt_B5-like_heme/steroid_sf"/>
</dbReference>
<keyword evidence="11 24" id="KW-0274">FAD</keyword>
<dbReference type="EC" id="1.6.2.2" evidence="5"/>
<feature type="domain" description="FAD-binding FR-type" evidence="27">
    <location>
        <begin position="221"/>
        <end position="325"/>
    </location>
</feature>
<keyword evidence="6 25" id="KW-0349">Heme</keyword>
<evidence type="ECO:0000256" key="5">
    <source>
        <dbReference type="ARBA" id="ARBA00012011"/>
    </source>
</evidence>
<feature type="binding site" evidence="24">
    <location>
        <position position="292"/>
    </location>
    <ligand>
        <name>FAD</name>
        <dbReference type="ChEBI" id="CHEBI:57692"/>
    </ligand>
</feature>
<dbReference type="FunFam" id="3.10.120.10:FF:000002">
    <property type="entry name" value="Cytochrome b5 type B"/>
    <property type="match status" value="1"/>
</dbReference>